<gene>
    <name evidence="1" type="ORF">CP880_03875</name>
</gene>
<accession>A0ABX9ICY6</accession>
<keyword evidence="2" id="KW-1185">Reference proteome</keyword>
<proteinExistence type="predicted"/>
<protein>
    <submittedName>
        <fullName evidence="1">Transporter</fullName>
    </submittedName>
</protein>
<reference evidence="1 2" key="1">
    <citation type="submission" date="2017-09" db="EMBL/GenBank/DDBJ databases">
        <authorList>
            <person name="Bumgarner R.E."/>
        </authorList>
    </citation>
    <scope>NUCLEOTIDE SEQUENCE [LARGE SCALE GENOMIC DNA]</scope>
    <source>
        <strain evidence="1 2">T34998</strain>
    </source>
</reference>
<comment type="caution">
    <text evidence="1">The sequence shown here is derived from an EMBL/GenBank/DDBJ whole genome shotgun (WGS) entry which is preliminary data.</text>
</comment>
<name>A0ABX9ICY6_9ACTN</name>
<dbReference type="EMBL" id="PCZS01000001">
    <property type="protein sequence ID" value="REB71311.1"/>
    <property type="molecule type" value="Genomic_DNA"/>
</dbReference>
<organism evidence="1 2">
    <name type="scientific">Cutibacterium namnetense</name>
    <dbReference type="NCBI Taxonomy" id="1574624"/>
    <lineage>
        <taxon>Bacteria</taxon>
        <taxon>Bacillati</taxon>
        <taxon>Actinomycetota</taxon>
        <taxon>Actinomycetes</taxon>
        <taxon>Propionibacteriales</taxon>
        <taxon>Propionibacteriaceae</taxon>
        <taxon>Cutibacterium</taxon>
    </lineage>
</organism>
<dbReference type="Proteomes" id="UP000256324">
    <property type="component" value="Unassembled WGS sequence"/>
</dbReference>
<evidence type="ECO:0000313" key="2">
    <source>
        <dbReference type="Proteomes" id="UP000256324"/>
    </source>
</evidence>
<sequence>MPIGVVAAWLLSASVLLVIGSHGDRFHGDVSAVRGTVANWSNVSIVSNTVEDVV</sequence>
<evidence type="ECO:0000313" key="1">
    <source>
        <dbReference type="EMBL" id="REB71311.1"/>
    </source>
</evidence>